<dbReference type="EMBL" id="AOHV01000006">
    <property type="protein sequence ID" value="ELY41155.1"/>
    <property type="molecule type" value="Genomic_DNA"/>
</dbReference>
<dbReference type="EMBL" id="CP002065">
    <property type="protein sequence ID" value="ADJ17191.1"/>
    <property type="molecule type" value="Genomic_DNA"/>
</dbReference>
<geneLocation type="plasmid" evidence="3 5">
    <name>3</name>
</geneLocation>
<gene>
    <name evidence="3" type="ordered locus">HacjB3_19268</name>
    <name evidence="4" type="ORF">C497_01917</name>
</gene>
<feature type="coiled-coil region" evidence="1">
    <location>
        <begin position="38"/>
        <end position="79"/>
    </location>
</feature>
<dbReference type="HOGENOM" id="CLU_1182855_0_0_2"/>
<dbReference type="SUPFAM" id="SSF144266">
    <property type="entry name" value="MPN010-like"/>
    <property type="match status" value="1"/>
</dbReference>
<proteinExistence type="predicted"/>
<dbReference type="RefSeq" id="WP_008414060.1">
    <property type="nucleotide sequence ID" value="NZ_AXZD01000025.1"/>
</dbReference>
<accession>D8JD38</accession>
<protein>
    <submittedName>
        <fullName evidence="3">Uncharacterized protein</fullName>
    </submittedName>
</protein>
<evidence type="ECO:0000313" key="4">
    <source>
        <dbReference type="EMBL" id="ELY41155.1"/>
    </source>
</evidence>
<dbReference type="AlphaFoldDB" id="D8JD38"/>
<dbReference type="OrthoDB" id="302880at2157"/>
<keyword evidence="6" id="KW-1185">Reference proteome</keyword>
<dbReference type="PATRIC" id="fig|795797.18.peg.3727"/>
<evidence type="ECO:0000313" key="6">
    <source>
        <dbReference type="Proteomes" id="UP000011645"/>
    </source>
</evidence>
<dbReference type="KEGG" id="hje:HacjB3_19268"/>
<reference evidence="4 6" key="2">
    <citation type="journal article" date="2014" name="PLoS Genet.">
        <title>Phylogenetically driven sequencing of extremely halophilic archaea reveals strategies for static and dynamic osmo-response.</title>
        <authorList>
            <person name="Becker E.A."/>
            <person name="Seitzer P.M."/>
            <person name="Tritt A."/>
            <person name="Larsen D."/>
            <person name="Krusor M."/>
            <person name="Yao A.I."/>
            <person name="Wu D."/>
            <person name="Madern D."/>
            <person name="Eisen J.A."/>
            <person name="Darling A.E."/>
            <person name="Facciotti M.T."/>
        </authorList>
    </citation>
    <scope>NUCLEOTIDE SEQUENCE [LARGE SCALE GENOMIC DNA]</scope>
    <source>
        <strain evidence="4">B3</strain>
        <strain evidence="6">DSM 18796 / CECT 7217 / JCM 14584 / KCTC 4019 / B3</strain>
    </source>
</reference>
<sequence length="246" mass="26822">MNIRSLSGLVLIDCPSESRGFAQPAMTATADATDSSTVEALAQTVEELQETVNEQAERIEQQAEKIEQLETEIDVQSSNVGGCHSRVSDLTERVDDLEDSHTQPDPMGTTAGDGGGTDAQNGQTPLERICGLPEHIVDRELTANQKRARFLAKDVRDYAEKVPAGLFMDSQTITKVIAAAEGKKPHTQTVARVMDFLDDLGKDDIKVKKRQGKKFVVVDPEAADRYHSRCDRGDGKTPSERVIGTV</sequence>
<organism evidence="3 5">
    <name type="scientific">Halalkalicoccus jeotgali (strain DSM 18796 / CECT 7217 / JCM 14584 / KCTC 4019 / B3)</name>
    <dbReference type="NCBI Taxonomy" id="795797"/>
    <lineage>
        <taxon>Archaea</taxon>
        <taxon>Methanobacteriati</taxon>
        <taxon>Methanobacteriota</taxon>
        <taxon>Stenosarchaea group</taxon>
        <taxon>Halobacteria</taxon>
        <taxon>Halobacteriales</taxon>
        <taxon>Halococcaceae</taxon>
        <taxon>Halalkalicoccus</taxon>
    </lineage>
</organism>
<reference evidence="3 5" key="1">
    <citation type="journal article" date="2010" name="J. Bacteriol.">
        <title>Complete genome sequence of Halalkalicoccus jeotgali B3(T), an extremely halophilic archaeon.</title>
        <authorList>
            <person name="Roh S.W."/>
            <person name="Nam Y.D."/>
            <person name="Nam S.H."/>
            <person name="Choi S.H."/>
            <person name="Park H.S."/>
            <person name="Bae J.W."/>
        </authorList>
    </citation>
    <scope>NUCLEOTIDE SEQUENCE [LARGE SCALE GENOMIC DNA]</scope>
    <source>
        <strain evidence="3">B3</strain>
        <strain evidence="5">DSM 18796 / CECT 7217 / JCM 14584 / KCTC 4019 / B3</strain>
        <plasmid evidence="5">3</plasmid>
    </source>
</reference>
<dbReference type="Gene3D" id="1.20.5.340">
    <property type="match status" value="1"/>
</dbReference>
<evidence type="ECO:0000256" key="1">
    <source>
        <dbReference type="SAM" id="Coils"/>
    </source>
</evidence>
<keyword evidence="1" id="KW-0175">Coiled coil</keyword>
<keyword evidence="3" id="KW-0614">Plasmid</keyword>
<name>D8JD38_HALJB</name>
<dbReference type="Proteomes" id="UP000011645">
    <property type="component" value="Unassembled WGS sequence"/>
</dbReference>
<feature type="region of interest" description="Disordered" evidence="2">
    <location>
        <begin position="97"/>
        <end position="123"/>
    </location>
</feature>
<evidence type="ECO:0000256" key="2">
    <source>
        <dbReference type="SAM" id="MobiDB-lite"/>
    </source>
</evidence>
<evidence type="ECO:0000313" key="3">
    <source>
        <dbReference type="EMBL" id="ADJ17191.1"/>
    </source>
</evidence>
<dbReference type="Proteomes" id="UP000000390">
    <property type="component" value="Plasmid 3"/>
</dbReference>
<evidence type="ECO:0000313" key="5">
    <source>
        <dbReference type="Proteomes" id="UP000000390"/>
    </source>
</evidence>
<dbReference type="eggNOG" id="arCOG09239">
    <property type="taxonomic scope" value="Archaea"/>
</dbReference>